<keyword evidence="13" id="KW-1185">Reference proteome</keyword>
<keyword evidence="3" id="KW-0597">Phosphoprotein</keyword>
<feature type="compositionally biased region" description="Polar residues" evidence="9">
    <location>
        <begin position="274"/>
        <end position="289"/>
    </location>
</feature>
<dbReference type="InterPro" id="IPR011712">
    <property type="entry name" value="Sig_transdc_His_kin_sub3_dim/P"/>
</dbReference>
<dbReference type="PANTHER" id="PTHR24421:SF10">
    <property type="entry name" value="NITRATE_NITRITE SENSOR PROTEIN NARQ"/>
    <property type="match status" value="1"/>
</dbReference>
<evidence type="ECO:0000256" key="9">
    <source>
        <dbReference type="SAM" id="MobiDB-lite"/>
    </source>
</evidence>
<keyword evidence="10" id="KW-0812">Transmembrane</keyword>
<dbReference type="Pfam" id="PF07730">
    <property type="entry name" value="HisKA_3"/>
    <property type="match status" value="1"/>
</dbReference>
<gene>
    <name evidence="12" type="ORF">GTW58_07495</name>
</gene>
<dbReference type="EC" id="2.7.13.3" evidence="2"/>
<dbReference type="InterPro" id="IPR036890">
    <property type="entry name" value="HATPase_C_sf"/>
</dbReference>
<evidence type="ECO:0000256" key="8">
    <source>
        <dbReference type="ARBA" id="ARBA00023012"/>
    </source>
</evidence>
<feature type="transmembrane region" description="Helical" evidence="10">
    <location>
        <begin position="31"/>
        <end position="54"/>
    </location>
</feature>
<keyword evidence="6" id="KW-0418">Kinase</keyword>
<dbReference type="RefSeq" id="WP_157980475.1">
    <property type="nucleotide sequence ID" value="NZ_JAAVUN010000012.1"/>
</dbReference>
<dbReference type="SUPFAM" id="SSF55874">
    <property type="entry name" value="ATPase domain of HSP90 chaperone/DNA topoisomerase II/histidine kinase"/>
    <property type="match status" value="1"/>
</dbReference>
<dbReference type="Proteomes" id="UP000521379">
    <property type="component" value="Unassembled WGS sequence"/>
</dbReference>
<keyword evidence="10" id="KW-0472">Membrane</keyword>
<proteinExistence type="predicted"/>
<accession>A0A846TVI3</accession>
<protein>
    <recommendedName>
        <fullName evidence="2">histidine kinase</fullName>
        <ecNumber evidence="2">2.7.13.3</ecNumber>
    </recommendedName>
</protein>
<evidence type="ECO:0000256" key="3">
    <source>
        <dbReference type="ARBA" id="ARBA00022553"/>
    </source>
</evidence>
<sequence>MRPLTSTAGPWTAISGRWPELRITDPLPLPMFLRIIVGILVAGVAAFDVIRLLTTAHPGTQGTDSTLVEVLALAGASYLPLLGTLVGPRFGAVTLAFAYAAALLTESVFVMFVPGVMCTLILVMWLRWSVGMTVVGAQVLAAVSFGIFVREPTTWSEVVALILLISMAAALGATIRFFRCRSLLSARKIARLEHEAGLVRAAERQDLARELHDLVAHDVTATALRANAGLLSQDQSFQRTALKDIADSASGTIADLRRLVNILREEPVGISATRTPLSETAHESTTSGNLAPPTPTMSDVLQHSVQSLKDSGFRDIRIQDGPGWEYLTTSVRSTCQRVVQEACTNIIRHGATDGPVFIRVEILAHDGAQGHAEVEVTNKLAQSRRRENTTPEAVLSAGGFGLLGLRERVSVFGGELSSGPQAGQWIVRARLPLQEIDLR</sequence>
<dbReference type="GO" id="GO:0016020">
    <property type="term" value="C:membrane"/>
    <property type="evidence" value="ECO:0007669"/>
    <property type="project" value="InterPro"/>
</dbReference>
<keyword evidence="7" id="KW-0067">ATP-binding</keyword>
<comment type="catalytic activity">
    <reaction evidence="1">
        <text>ATP + protein L-histidine = ADP + protein N-phospho-L-histidine.</text>
        <dbReference type="EC" id="2.7.13.3"/>
    </reaction>
</comment>
<name>A0A846TVI3_9MICC</name>
<dbReference type="Gene3D" id="1.20.5.1930">
    <property type="match status" value="1"/>
</dbReference>
<keyword evidence="5" id="KW-0547">Nucleotide-binding</keyword>
<dbReference type="Gene3D" id="3.30.565.10">
    <property type="entry name" value="Histidine kinase-like ATPase, C-terminal domain"/>
    <property type="match status" value="1"/>
</dbReference>
<feature type="region of interest" description="Disordered" evidence="9">
    <location>
        <begin position="274"/>
        <end position="293"/>
    </location>
</feature>
<dbReference type="AlphaFoldDB" id="A0A846TVI3"/>
<organism evidence="12 13">
    <name type="scientific">Kocuria subflava</name>
    <dbReference type="NCBI Taxonomy" id="1736139"/>
    <lineage>
        <taxon>Bacteria</taxon>
        <taxon>Bacillati</taxon>
        <taxon>Actinomycetota</taxon>
        <taxon>Actinomycetes</taxon>
        <taxon>Micrococcales</taxon>
        <taxon>Micrococcaceae</taxon>
        <taxon>Kocuria</taxon>
    </lineage>
</organism>
<dbReference type="EMBL" id="JAAVUN010000012">
    <property type="protein sequence ID" value="NKE09782.1"/>
    <property type="molecule type" value="Genomic_DNA"/>
</dbReference>
<feature type="transmembrane region" description="Helical" evidence="10">
    <location>
        <begin position="66"/>
        <end position="86"/>
    </location>
</feature>
<evidence type="ECO:0000313" key="13">
    <source>
        <dbReference type="Proteomes" id="UP000521379"/>
    </source>
</evidence>
<evidence type="ECO:0000256" key="2">
    <source>
        <dbReference type="ARBA" id="ARBA00012438"/>
    </source>
</evidence>
<feature type="transmembrane region" description="Helical" evidence="10">
    <location>
        <begin position="130"/>
        <end position="149"/>
    </location>
</feature>
<dbReference type="InterPro" id="IPR050482">
    <property type="entry name" value="Sensor_HK_TwoCompSys"/>
</dbReference>
<evidence type="ECO:0000256" key="10">
    <source>
        <dbReference type="SAM" id="Phobius"/>
    </source>
</evidence>
<dbReference type="CDD" id="cd16917">
    <property type="entry name" value="HATPase_UhpB-NarQ-NarX-like"/>
    <property type="match status" value="1"/>
</dbReference>
<evidence type="ECO:0000256" key="6">
    <source>
        <dbReference type="ARBA" id="ARBA00022777"/>
    </source>
</evidence>
<evidence type="ECO:0000256" key="5">
    <source>
        <dbReference type="ARBA" id="ARBA00022741"/>
    </source>
</evidence>
<comment type="caution">
    <text evidence="12">The sequence shown here is derived from an EMBL/GenBank/DDBJ whole genome shotgun (WGS) entry which is preliminary data.</text>
</comment>
<evidence type="ECO:0000313" key="12">
    <source>
        <dbReference type="EMBL" id="NKE09782.1"/>
    </source>
</evidence>
<feature type="transmembrane region" description="Helical" evidence="10">
    <location>
        <begin position="98"/>
        <end position="123"/>
    </location>
</feature>
<evidence type="ECO:0000256" key="4">
    <source>
        <dbReference type="ARBA" id="ARBA00022679"/>
    </source>
</evidence>
<dbReference type="GO" id="GO:0005524">
    <property type="term" value="F:ATP binding"/>
    <property type="evidence" value="ECO:0007669"/>
    <property type="project" value="UniProtKB-KW"/>
</dbReference>
<evidence type="ECO:0000256" key="1">
    <source>
        <dbReference type="ARBA" id="ARBA00000085"/>
    </source>
</evidence>
<dbReference type="GO" id="GO:0000155">
    <property type="term" value="F:phosphorelay sensor kinase activity"/>
    <property type="evidence" value="ECO:0007669"/>
    <property type="project" value="InterPro"/>
</dbReference>
<reference evidence="12 13" key="1">
    <citation type="submission" date="2020-02" db="EMBL/GenBank/DDBJ databases">
        <authorList>
            <person name="Sun Q."/>
        </authorList>
    </citation>
    <scope>NUCLEOTIDE SEQUENCE [LARGE SCALE GENOMIC DNA]</scope>
    <source>
        <strain evidence="12 13">YIM 13062</strain>
    </source>
</reference>
<keyword evidence="4" id="KW-0808">Transferase</keyword>
<evidence type="ECO:0000256" key="7">
    <source>
        <dbReference type="ARBA" id="ARBA00022840"/>
    </source>
</evidence>
<feature type="transmembrane region" description="Helical" evidence="10">
    <location>
        <begin position="155"/>
        <end position="178"/>
    </location>
</feature>
<keyword evidence="10" id="KW-1133">Transmembrane helix</keyword>
<evidence type="ECO:0000259" key="11">
    <source>
        <dbReference type="Pfam" id="PF07730"/>
    </source>
</evidence>
<dbReference type="PANTHER" id="PTHR24421">
    <property type="entry name" value="NITRATE/NITRITE SENSOR PROTEIN NARX-RELATED"/>
    <property type="match status" value="1"/>
</dbReference>
<feature type="domain" description="Signal transduction histidine kinase subgroup 3 dimerisation and phosphoacceptor" evidence="11">
    <location>
        <begin position="203"/>
        <end position="266"/>
    </location>
</feature>
<keyword evidence="8" id="KW-0902">Two-component regulatory system</keyword>
<dbReference type="GO" id="GO:0046983">
    <property type="term" value="F:protein dimerization activity"/>
    <property type="evidence" value="ECO:0007669"/>
    <property type="project" value="InterPro"/>
</dbReference>